<reference evidence="3" key="1">
    <citation type="journal article" date="2017" name="Nat. Microbiol.">
        <title>Global analysis of biosynthetic gene clusters reveals vast potential of secondary metabolite production in Penicillium species.</title>
        <authorList>
            <person name="Nielsen J.C."/>
            <person name="Grijseels S."/>
            <person name="Prigent S."/>
            <person name="Ji B."/>
            <person name="Dainat J."/>
            <person name="Nielsen K.F."/>
            <person name="Frisvad J.C."/>
            <person name="Workman M."/>
            <person name="Nielsen J."/>
        </authorList>
    </citation>
    <scope>NUCLEOTIDE SEQUENCE [LARGE SCALE GENOMIC DNA]</scope>
    <source>
        <strain evidence="3">IBT 31811</strain>
    </source>
</reference>
<evidence type="ECO:0000256" key="1">
    <source>
        <dbReference type="SAM" id="SignalP"/>
    </source>
</evidence>
<dbReference type="Proteomes" id="UP000191672">
    <property type="component" value="Unassembled WGS sequence"/>
</dbReference>
<protein>
    <submittedName>
        <fullName evidence="2">Uncharacterized protein</fullName>
    </submittedName>
</protein>
<proteinExistence type="predicted"/>
<dbReference type="AlphaFoldDB" id="A0A1V6Q505"/>
<dbReference type="OrthoDB" id="4323739at2759"/>
<dbReference type="EMBL" id="MDYN01000013">
    <property type="protein sequence ID" value="OQD84321.1"/>
    <property type="molecule type" value="Genomic_DNA"/>
</dbReference>
<evidence type="ECO:0000313" key="3">
    <source>
        <dbReference type="Proteomes" id="UP000191672"/>
    </source>
</evidence>
<keyword evidence="1" id="KW-0732">Signal</keyword>
<sequence>MRFTTAFLMLATAIGSVTAAPSAEPIDLKTRTLQARNDYITVYVCSDVNLEACISIGIYTQNDCFSLNGSPVMDNVKSVSIPNGYRCRFWDSTKCNGGSTGDIQAPGNNDITAGSLSSVKCYKN</sequence>
<comment type="caution">
    <text evidence="2">The sequence shown here is derived from an EMBL/GenBank/DDBJ whole genome shotgun (WGS) entry which is preliminary data.</text>
</comment>
<gene>
    <name evidence="2" type="ORF">PENANT_c013G10185</name>
</gene>
<accession>A0A1V6Q505</accession>
<organism evidence="2 3">
    <name type="scientific">Penicillium antarcticum</name>
    <dbReference type="NCBI Taxonomy" id="416450"/>
    <lineage>
        <taxon>Eukaryota</taxon>
        <taxon>Fungi</taxon>
        <taxon>Dikarya</taxon>
        <taxon>Ascomycota</taxon>
        <taxon>Pezizomycotina</taxon>
        <taxon>Eurotiomycetes</taxon>
        <taxon>Eurotiomycetidae</taxon>
        <taxon>Eurotiales</taxon>
        <taxon>Aspergillaceae</taxon>
        <taxon>Penicillium</taxon>
    </lineage>
</organism>
<name>A0A1V6Q505_9EURO</name>
<feature type="chain" id="PRO_5013320132" evidence="1">
    <location>
        <begin position="20"/>
        <end position="124"/>
    </location>
</feature>
<feature type="signal peptide" evidence="1">
    <location>
        <begin position="1"/>
        <end position="19"/>
    </location>
</feature>
<evidence type="ECO:0000313" key="2">
    <source>
        <dbReference type="EMBL" id="OQD84321.1"/>
    </source>
</evidence>
<keyword evidence="3" id="KW-1185">Reference proteome</keyword>